<dbReference type="AlphaFoldDB" id="A0AAW2ZSA4"/>
<gene>
    <name evidence="2" type="ORF">AKO1_000939</name>
</gene>
<dbReference type="CDD" id="cd01647">
    <property type="entry name" value="RT_LTR"/>
    <property type="match status" value="1"/>
</dbReference>
<dbReference type="InterPro" id="IPR043502">
    <property type="entry name" value="DNA/RNA_pol_sf"/>
</dbReference>
<dbReference type="InterPro" id="IPR043128">
    <property type="entry name" value="Rev_trsase/Diguanyl_cyclase"/>
</dbReference>
<comment type="caution">
    <text evidence="2">The sequence shown here is derived from an EMBL/GenBank/DDBJ whole genome shotgun (WGS) entry which is preliminary data.</text>
</comment>
<protein>
    <recommendedName>
        <fullName evidence="1">Reverse transcriptase domain-containing protein</fullName>
    </recommendedName>
</protein>
<evidence type="ECO:0000259" key="1">
    <source>
        <dbReference type="PROSITE" id="PS50878"/>
    </source>
</evidence>
<proteinExistence type="predicted"/>
<evidence type="ECO:0000313" key="2">
    <source>
        <dbReference type="EMBL" id="KAL0492064.1"/>
    </source>
</evidence>
<dbReference type="PANTHER" id="PTHR24559:SF444">
    <property type="entry name" value="REVERSE TRANSCRIPTASE DOMAIN-CONTAINING PROTEIN"/>
    <property type="match status" value="1"/>
</dbReference>
<dbReference type="Pfam" id="PF00078">
    <property type="entry name" value="RVT_1"/>
    <property type="match status" value="1"/>
</dbReference>
<dbReference type="Gene3D" id="3.30.70.270">
    <property type="match status" value="1"/>
</dbReference>
<dbReference type="Gene3D" id="2.40.70.10">
    <property type="entry name" value="Acid Proteases"/>
    <property type="match status" value="1"/>
</dbReference>
<dbReference type="InterPro" id="IPR053134">
    <property type="entry name" value="RNA-dir_DNA_polymerase"/>
</dbReference>
<dbReference type="InterPro" id="IPR000477">
    <property type="entry name" value="RT_dom"/>
</dbReference>
<dbReference type="SUPFAM" id="SSF50630">
    <property type="entry name" value="Acid proteases"/>
    <property type="match status" value="1"/>
</dbReference>
<sequence length="385" mass="43424">MPLLPPVINRPTVVVYICDTPFNVGCDSFADQSCISTTALESLPKDSYVMSHQNITVTGITGVPVTGPVVVLNLRHNDKQLTIPFAAIDSPESYVLLGWNLINMLDLDIPRPPREDMDRLLKQYQVPCLDSMINSDALLNSDGIEYHPDHAVLVPKIQSMIDENLATADTHSTIGEIPIIFLDPKSRSEQCYSAQHRMSESEAIGYKNQITDWLNRGIIEKFDELKPADTDPDNIPAGLFNTQSFPIKSGSKTRYVQNFVPINKLIRDDTNVVPSIDEAFQAISLVEPTIYSKLDLRSAYLQVPLRECDRSITAITCDRERYRFVTAPLGLKHIPSMFQRLIRAQLQYHDCLSFSYNHIDDIIIFSTNVEDHVEHVQRVLKALTL</sequence>
<evidence type="ECO:0000313" key="3">
    <source>
        <dbReference type="Proteomes" id="UP001431209"/>
    </source>
</evidence>
<dbReference type="PROSITE" id="PS50878">
    <property type="entry name" value="RT_POL"/>
    <property type="match status" value="1"/>
</dbReference>
<dbReference type="EMBL" id="JAOPGA020001945">
    <property type="protein sequence ID" value="KAL0492064.1"/>
    <property type="molecule type" value="Genomic_DNA"/>
</dbReference>
<dbReference type="InterPro" id="IPR021109">
    <property type="entry name" value="Peptidase_aspartic_dom_sf"/>
</dbReference>
<feature type="non-terminal residue" evidence="2">
    <location>
        <position position="385"/>
    </location>
</feature>
<reference evidence="2 3" key="1">
    <citation type="submission" date="2024-03" db="EMBL/GenBank/DDBJ databases">
        <title>The Acrasis kona genome and developmental transcriptomes reveal deep origins of eukaryotic multicellular pathways.</title>
        <authorList>
            <person name="Sheikh S."/>
            <person name="Fu C.-J."/>
            <person name="Brown M.W."/>
            <person name="Baldauf S.L."/>
        </authorList>
    </citation>
    <scope>NUCLEOTIDE SEQUENCE [LARGE SCALE GENOMIC DNA]</scope>
    <source>
        <strain evidence="2 3">ATCC MYA-3509</strain>
    </source>
</reference>
<dbReference type="Proteomes" id="UP001431209">
    <property type="component" value="Unassembled WGS sequence"/>
</dbReference>
<dbReference type="SUPFAM" id="SSF56672">
    <property type="entry name" value="DNA/RNA polymerases"/>
    <property type="match status" value="1"/>
</dbReference>
<accession>A0AAW2ZSA4</accession>
<dbReference type="Gene3D" id="3.10.10.10">
    <property type="entry name" value="HIV Type 1 Reverse Transcriptase, subunit A, domain 1"/>
    <property type="match status" value="1"/>
</dbReference>
<feature type="domain" description="Reverse transcriptase" evidence="1">
    <location>
        <begin position="228"/>
        <end position="385"/>
    </location>
</feature>
<name>A0AAW2ZSA4_9EUKA</name>
<dbReference type="PANTHER" id="PTHR24559">
    <property type="entry name" value="TRANSPOSON TY3-I GAG-POL POLYPROTEIN"/>
    <property type="match status" value="1"/>
</dbReference>
<organism evidence="2 3">
    <name type="scientific">Acrasis kona</name>
    <dbReference type="NCBI Taxonomy" id="1008807"/>
    <lineage>
        <taxon>Eukaryota</taxon>
        <taxon>Discoba</taxon>
        <taxon>Heterolobosea</taxon>
        <taxon>Tetramitia</taxon>
        <taxon>Eutetramitia</taxon>
        <taxon>Acrasidae</taxon>
        <taxon>Acrasis</taxon>
    </lineage>
</organism>
<keyword evidence="3" id="KW-1185">Reference proteome</keyword>